<dbReference type="EMBL" id="JWIR02000046">
    <property type="protein sequence ID" value="KKB38574.1"/>
    <property type="molecule type" value="Genomic_DNA"/>
</dbReference>
<sequence>MLNEIYLNMYRVAVTSNRLPIEFIPKPYREVLKRELEEQEVTPTE</sequence>
<dbReference type="RefSeq" id="WP_157761900.1">
    <property type="nucleotide sequence ID" value="NZ_JWIR02000046.1"/>
</dbReference>
<reference evidence="1" key="1">
    <citation type="submission" date="2015-02" db="EMBL/GenBank/DDBJ databases">
        <title>Genome Assembly of Bacillaceae bacterium MTCC 8252.</title>
        <authorList>
            <person name="Verma A."/>
            <person name="Khatri I."/>
            <person name="Mual P."/>
            <person name="Subramanian S."/>
            <person name="Krishnamurthi S."/>
        </authorList>
    </citation>
    <scope>NUCLEOTIDE SEQUENCE [LARGE SCALE GENOMIC DNA]</scope>
    <source>
        <strain evidence="1">MTCC 8252</strain>
    </source>
</reference>
<dbReference type="Proteomes" id="UP000031563">
    <property type="component" value="Unassembled WGS sequence"/>
</dbReference>
<dbReference type="STRING" id="1221996.QY95_02572"/>
<gene>
    <name evidence="1" type="ORF">QY95_02572</name>
</gene>
<accession>A0A0F5HYX1</accession>
<name>A0A0F5HYX1_BACTR</name>
<proteinExistence type="predicted"/>
<dbReference type="AlphaFoldDB" id="A0A0F5HYX1"/>
<keyword evidence="2" id="KW-1185">Reference proteome</keyword>
<evidence type="ECO:0000313" key="2">
    <source>
        <dbReference type="Proteomes" id="UP000031563"/>
    </source>
</evidence>
<comment type="caution">
    <text evidence="1">The sequence shown here is derived from an EMBL/GenBank/DDBJ whole genome shotgun (WGS) entry which is preliminary data.</text>
</comment>
<protein>
    <submittedName>
        <fullName evidence="1">Uncharacterized protein</fullName>
    </submittedName>
</protein>
<accession>A0A0F5HP91</accession>
<evidence type="ECO:0000313" key="1">
    <source>
        <dbReference type="EMBL" id="KKB38574.1"/>
    </source>
</evidence>
<organism evidence="1 2">
    <name type="scientific">Bacillus thermotolerans</name>
    <name type="common">Quasibacillus thermotolerans</name>
    <dbReference type="NCBI Taxonomy" id="1221996"/>
    <lineage>
        <taxon>Bacteria</taxon>
        <taxon>Bacillati</taxon>
        <taxon>Bacillota</taxon>
        <taxon>Bacilli</taxon>
        <taxon>Bacillales</taxon>
        <taxon>Bacillaceae</taxon>
        <taxon>Bacillus</taxon>
    </lineage>
</organism>